<keyword evidence="3" id="KW-1185">Reference proteome</keyword>
<dbReference type="InterPro" id="IPR036390">
    <property type="entry name" value="WH_DNA-bd_sf"/>
</dbReference>
<organism evidence="2 3">
    <name type="scientific">Microbacterium binotii</name>
    <dbReference type="NCBI Taxonomy" id="462710"/>
    <lineage>
        <taxon>Bacteria</taxon>
        <taxon>Bacillati</taxon>
        <taxon>Actinomycetota</taxon>
        <taxon>Actinomycetes</taxon>
        <taxon>Micrococcales</taxon>
        <taxon>Microbacteriaceae</taxon>
        <taxon>Microbacterium</taxon>
    </lineage>
</organism>
<dbReference type="EMBL" id="BAAARI010000007">
    <property type="protein sequence ID" value="GAA2573192.1"/>
    <property type="molecule type" value="Genomic_DNA"/>
</dbReference>
<dbReference type="InterPro" id="IPR036388">
    <property type="entry name" value="WH-like_DNA-bd_sf"/>
</dbReference>
<dbReference type="SMART" id="SM00347">
    <property type="entry name" value="HTH_MARR"/>
    <property type="match status" value="1"/>
</dbReference>
<dbReference type="Proteomes" id="UP001500274">
    <property type="component" value="Unassembled WGS sequence"/>
</dbReference>
<reference evidence="2 3" key="1">
    <citation type="journal article" date="2019" name="Int. J. Syst. Evol. Microbiol.">
        <title>The Global Catalogue of Microorganisms (GCM) 10K type strain sequencing project: providing services to taxonomists for standard genome sequencing and annotation.</title>
        <authorList>
            <consortium name="The Broad Institute Genomics Platform"/>
            <consortium name="The Broad Institute Genome Sequencing Center for Infectious Disease"/>
            <person name="Wu L."/>
            <person name="Ma J."/>
        </authorList>
    </citation>
    <scope>NUCLEOTIDE SEQUENCE [LARGE SCALE GENOMIC DNA]</scope>
    <source>
        <strain evidence="2 3">JCM 16365</strain>
    </source>
</reference>
<name>A0ABN3P979_9MICO</name>
<dbReference type="SUPFAM" id="SSF46785">
    <property type="entry name" value="Winged helix' DNA-binding domain"/>
    <property type="match status" value="1"/>
</dbReference>
<comment type="caution">
    <text evidence="2">The sequence shown here is derived from an EMBL/GenBank/DDBJ whole genome shotgun (WGS) entry which is preliminary data.</text>
</comment>
<gene>
    <name evidence="2" type="ORF">GCM10009862_10100</name>
</gene>
<dbReference type="PANTHER" id="PTHR33164">
    <property type="entry name" value="TRANSCRIPTIONAL REGULATOR, MARR FAMILY"/>
    <property type="match status" value="1"/>
</dbReference>
<proteinExistence type="predicted"/>
<accession>A0ABN3P979</accession>
<dbReference type="InterPro" id="IPR000835">
    <property type="entry name" value="HTH_MarR-typ"/>
</dbReference>
<feature type="domain" description="HTH marR-type" evidence="1">
    <location>
        <begin position="5"/>
        <end position="137"/>
    </location>
</feature>
<evidence type="ECO:0000313" key="2">
    <source>
        <dbReference type="EMBL" id="GAA2573192.1"/>
    </source>
</evidence>
<dbReference type="RefSeq" id="WP_344227440.1">
    <property type="nucleotide sequence ID" value="NZ_BAAARI010000007.1"/>
</dbReference>
<sequence length="147" mass="16074">MSAQRGSLVYMVKQLELALRPRFLAACAAAGMTGAQYTALTVLHRRPGISSSELARRSFVRAQTMAGIIDPLVSEGFVRRESDPAHGRRILLYLTDAGAAALASLDPQIAVVEDLMLADFDDAERETLAELLRRARRSLDEQGHRPA</sequence>
<dbReference type="PROSITE" id="PS50995">
    <property type="entry name" value="HTH_MARR_2"/>
    <property type="match status" value="1"/>
</dbReference>
<dbReference type="InterPro" id="IPR039422">
    <property type="entry name" value="MarR/SlyA-like"/>
</dbReference>
<evidence type="ECO:0000259" key="1">
    <source>
        <dbReference type="PROSITE" id="PS50995"/>
    </source>
</evidence>
<dbReference type="PANTHER" id="PTHR33164:SF43">
    <property type="entry name" value="HTH-TYPE TRANSCRIPTIONAL REPRESSOR YETL"/>
    <property type="match status" value="1"/>
</dbReference>
<dbReference type="Gene3D" id="1.10.10.10">
    <property type="entry name" value="Winged helix-like DNA-binding domain superfamily/Winged helix DNA-binding domain"/>
    <property type="match status" value="1"/>
</dbReference>
<protein>
    <submittedName>
        <fullName evidence="2">MarR family winged helix-turn-helix transcriptional regulator</fullName>
    </submittedName>
</protein>
<dbReference type="Pfam" id="PF12802">
    <property type="entry name" value="MarR_2"/>
    <property type="match status" value="1"/>
</dbReference>
<evidence type="ECO:0000313" key="3">
    <source>
        <dbReference type="Proteomes" id="UP001500274"/>
    </source>
</evidence>